<dbReference type="Gene3D" id="3.40.50.1820">
    <property type="entry name" value="alpha/beta hydrolase"/>
    <property type="match status" value="1"/>
</dbReference>
<dbReference type="PANTHER" id="PTHR43139:SF22">
    <property type="entry name" value="AB HYDROLASE-1 DOMAIN-CONTAINING PROTEIN"/>
    <property type="match status" value="1"/>
</dbReference>
<organism evidence="3 4">
    <name type="scientific">Nyssa sinensis</name>
    <dbReference type="NCBI Taxonomy" id="561372"/>
    <lineage>
        <taxon>Eukaryota</taxon>
        <taxon>Viridiplantae</taxon>
        <taxon>Streptophyta</taxon>
        <taxon>Embryophyta</taxon>
        <taxon>Tracheophyta</taxon>
        <taxon>Spermatophyta</taxon>
        <taxon>Magnoliopsida</taxon>
        <taxon>eudicotyledons</taxon>
        <taxon>Gunneridae</taxon>
        <taxon>Pentapetalae</taxon>
        <taxon>asterids</taxon>
        <taxon>Cornales</taxon>
        <taxon>Nyssaceae</taxon>
        <taxon>Nyssa</taxon>
    </lineage>
</organism>
<dbReference type="SUPFAM" id="SSF53474">
    <property type="entry name" value="alpha/beta-Hydrolases"/>
    <property type="match status" value="1"/>
</dbReference>
<dbReference type="EMBL" id="CM018039">
    <property type="protein sequence ID" value="KAA8536098.1"/>
    <property type="molecule type" value="Genomic_DNA"/>
</dbReference>
<dbReference type="AlphaFoldDB" id="A0A5J5B0L5"/>
<protein>
    <recommendedName>
        <fullName evidence="2">AB hydrolase-1 domain-containing protein</fullName>
    </recommendedName>
</protein>
<accession>A0A5J5B0L5</accession>
<dbReference type="GO" id="GO:0016787">
    <property type="term" value="F:hydrolase activity"/>
    <property type="evidence" value="ECO:0007669"/>
    <property type="project" value="UniProtKB-ARBA"/>
</dbReference>
<dbReference type="InterPro" id="IPR000073">
    <property type="entry name" value="AB_hydrolase_1"/>
</dbReference>
<feature type="domain" description="AB hydrolase-1" evidence="2">
    <location>
        <begin position="59"/>
        <end position="291"/>
    </location>
</feature>
<dbReference type="Proteomes" id="UP000325577">
    <property type="component" value="Linkage Group LG16"/>
</dbReference>
<dbReference type="InterPro" id="IPR052370">
    <property type="entry name" value="Meta-cleavage_hydrolase"/>
</dbReference>
<sequence>MVNVFSILTPLLHVLMSLAGVRRQTVEIEPGTAMNFWVPNETIKTNKDHSQKKQKLNKPVVVLVHGFAVDGILTWFFQVLALTGKYAVYVPDLLFFGGSVTTSAERSSAFQAECLAKGLRKLGVERCTLVGFSLGGMVGFKMAKFYPDLVESMVVSGSVVEFTQSVSDALLKNIGFSRWSDYLMPDSAEGVKVLLSIASHKLPWLPDFFFRDFLQVMFSNRKERAELLEALVISDKDSTIPKYTQRIHLLWGENDKIFNLEVAHNLKERLGRETTLQYIEKAGHLSPLERPCMYNRHLKKILASLMADGEQ</sequence>
<reference evidence="3 4" key="1">
    <citation type="submission" date="2019-09" db="EMBL/GenBank/DDBJ databases">
        <title>A chromosome-level genome assembly of the Chinese tupelo Nyssa sinensis.</title>
        <authorList>
            <person name="Yang X."/>
            <person name="Kang M."/>
            <person name="Yang Y."/>
            <person name="Xiong H."/>
            <person name="Wang M."/>
            <person name="Zhang Z."/>
            <person name="Wang Z."/>
            <person name="Wu H."/>
            <person name="Ma T."/>
            <person name="Liu J."/>
            <person name="Xi Z."/>
        </authorList>
    </citation>
    <scope>NUCLEOTIDE SEQUENCE [LARGE SCALE GENOMIC DNA]</scope>
    <source>
        <strain evidence="3">J267</strain>
        <tissue evidence="3">Leaf</tissue>
    </source>
</reference>
<gene>
    <name evidence="3" type="ORF">F0562_028576</name>
</gene>
<evidence type="ECO:0000256" key="1">
    <source>
        <dbReference type="SAM" id="SignalP"/>
    </source>
</evidence>
<feature type="chain" id="PRO_5023846436" description="AB hydrolase-1 domain-containing protein" evidence="1">
    <location>
        <begin position="24"/>
        <end position="311"/>
    </location>
</feature>
<dbReference type="InterPro" id="IPR029058">
    <property type="entry name" value="AB_hydrolase_fold"/>
</dbReference>
<dbReference type="PRINTS" id="PR00111">
    <property type="entry name" value="ABHYDROLASE"/>
</dbReference>
<dbReference type="PANTHER" id="PTHR43139">
    <property type="entry name" value="SI:DKEY-122A22.2"/>
    <property type="match status" value="1"/>
</dbReference>
<evidence type="ECO:0000259" key="2">
    <source>
        <dbReference type="Pfam" id="PF00561"/>
    </source>
</evidence>
<feature type="signal peptide" evidence="1">
    <location>
        <begin position="1"/>
        <end position="23"/>
    </location>
</feature>
<keyword evidence="4" id="KW-1185">Reference proteome</keyword>
<keyword evidence="1" id="KW-0732">Signal</keyword>
<evidence type="ECO:0000313" key="4">
    <source>
        <dbReference type="Proteomes" id="UP000325577"/>
    </source>
</evidence>
<name>A0A5J5B0L5_9ASTE</name>
<proteinExistence type="predicted"/>
<dbReference type="Pfam" id="PF00561">
    <property type="entry name" value="Abhydrolase_1"/>
    <property type="match status" value="1"/>
</dbReference>
<evidence type="ECO:0000313" key="3">
    <source>
        <dbReference type="EMBL" id="KAA8536098.1"/>
    </source>
</evidence>
<dbReference type="OrthoDB" id="6431331at2759"/>